<proteinExistence type="predicted"/>
<evidence type="ECO:0000313" key="1">
    <source>
        <dbReference type="EMBL" id="JAD38084.1"/>
    </source>
</evidence>
<name>A0A0A8ZFD7_ARUDO</name>
<reference evidence="1" key="1">
    <citation type="submission" date="2014-09" db="EMBL/GenBank/DDBJ databases">
        <authorList>
            <person name="Magalhaes I.L.F."/>
            <person name="Oliveira U."/>
            <person name="Santos F.R."/>
            <person name="Vidigal T.H.D.A."/>
            <person name="Brescovit A.D."/>
            <person name="Santos A.J."/>
        </authorList>
    </citation>
    <scope>NUCLEOTIDE SEQUENCE</scope>
    <source>
        <tissue evidence="1">Shoot tissue taken approximately 20 cm above the soil surface</tissue>
    </source>
</reference>
<sequence length="17" mass="1565">MPMASSAGAPPPPLPGS</sequence>
<dbReference type="EMBL" id="GBRH01259811">
    <property type="protein sequence ID" value="JAD38084.1"/>
    <property type="molecule type" value="Transcribed_RNA"/>
</dbReference>
<protein>
    <submittedName>
        <fullName evidence="1">Uncharacterized protein</fullName>
    </submittedName>
</protein>
<dbReference type="AlphaFoldDB" id="A0A0A8ZFD7"/>
<reference evidence="1" key="2">
    <citation type="journal article" date="2015" name="Data Brief">
        <title>Shoot transcriptome of the giant reed, Arundo donax.</title>
        <authorList>
            <person name="Barrero R.A."/>
            <person name="Guerrero F.D."/>
            <person name="Moolhuijzen P."/>
            <person name="Goolsby J.A."/>
            <person name="Tidwell J."/>
            <person name="Bellgard S.E."/>
            <person name="Bellgard M.I."/>
        </authorList>
    </citation>
    <scope>NUCLEOTIDE SEQUENCE</scope>
    <source>
        <tissue evidence="1">Shoot tissue taken approximately 20 cm above the soil surface</tissue>
    </source>
</reference>
<accession>A0A0A8ZFD7</accession>
<organism evidence="1">
    <name type="scientific">Arundo donax</name>
    <name type="common">Giant reed</name>
    <name type="synonym">Donax arundinaceus</name>
    <dbReference type="NCBI Taxonomy" id="35708"/>
    <lineage>
        <taxon>Eukaryota</taxon>
        <taxon>Viridiplantae</taxon>
        <taxon>Streptophyta</taxon>
        <taxon>Embryophyta</taxon>
        <taxon>Tracheophyta</taxon>
        <taxon>Spermatophyta</taxon>
        <taxon>Magnoliopsida</taxon>
        <taxon>Liliopsida</taxon>
        <taxon>Poales</taxon>
        <taxon>Poaceae</taxon>
        <taxon>PACMAD clade</taxon>
        <taxon>Arundinoideae</taxon>
        <taxon>Arundineae</taxon>
        <taxon>Arundo</taxon>
    </lineage>
</organism>